<evidence type="ECO:0000256" key="6">
    <source>
        <dbReference type="PROSITE-ProRule" id="PRU00169"/>
    </source>
</evidence>
<keyword evidence="5" id="KW-0804">Transcription</keyword>
<proteinExistence type="predicted"/>
<keyword evidence="3" id="KW-0805">Transcription regulation</keyword>
<feature type="DNA-binding region" description="OmpR/PhoB-type" evidence="7">
    <location>
        <begin position="125"/>
        <end position="223"/>
    </location>
</feature>
<dbReference type="Gene3D" id="6.10.250.690">
    <property type="match status" value="1"/>
</dbReference>
<evidence type="ECO:0000256" key="4">
    <source>
        <dbReference type="ARBA" id="ARBA00023125"/>
    </source>
</evidence>
<keyword evidence="2" id="KW-0902">Two-component regulatory system</keyword>
<dbReference type="InterPro" id="IPR039420">
    <property type="entry name" value="WalR-like"/>
</dbReference>
<evidence type="ECO:0000256" key="5">
    <source>
        <dbReference type="ARBA" id="ARBA00023163"/>
    </source>
</evidence>
<evidence type="ECO:0000259" key="8">
    <source>
        <dbReference type="PROSITE" id="PS50110"/>
    </source>
</evidence>
<evidence type="ECO:0000313" key="11">
    <source>
        <dbReference type="Proteomes" id="UP000348942"/>
    </source>
</evidence>
<name>A0A5Q0TIG6_9VIBR</name>
<dbReference type="GO" id="GO:0000976">
    <property type="term" value="F:transcription cis-regulatory region binding"/>
    <property type="evidence" value="ECO:0007669"/>
    <property type="project" value="TreeGrafter"/>
</dbReference>
<organism evidence="10 11">
    <name type="scientific">Vibrio algicola</name>
    <dbReference type="NCBI Taxonomy" id="2662262"/>
    <lineage>
        <taxon>Bacteria</taxon>
        <taxon>Pseudomonadati</taxon>
        <taxon>Pseudomonadota</taxon>
        <taxon>Gammaproteobacteria</taxon>
        <taxon>Vibrionales</taxon>
        <taxon>Vibrionaceae</taxon>
        <taxon>Vibrio</taxon>
    </lineage>
</organism>
<dbReference type="GO" id="GO:0006355">
    <property type="term" value="P:regulation of DNA-templated transcription"/>
    <property type="evidence" value="ECO:0007669"/>
    <property type="project" value="InterPro"/>
</dbReference>
<gene>
    <name evidence="10" type="ORF">GFB47_14835</name>
</gene>
<dbReference type="InterPro" id="IPR001867">
    <property type="entry name" value="OmpR/PhoB-type_DNA-bd"/>
</dbReference>
<protein>
    <submittedName>
        <fullName evidence="10">Response regulator</fullName>
    </submittedName>
</protein>
<dbReference type="PANTHER" id="PTHR48111">
    <property type="entry name" value="REGULATOR OF RPOS"/>
    <property type="match status" value="1"/>
</dbReference>
<dbReference type="InterPro" id="IPR011006">
    <property type="entry name" value="CheY-like_superfamily"/>
</dbReference>
<dbReference type="SUPFAM" id="SSF52172">
    <property type="entry name" value="CheY-like"/>
    <property type="match status" value="1"/>
</dbReference>
<dbReference type="AlphaFoldDB" id="A0A5Q0TIG6"/>
<dbReference type="Pfam" id="PF00072">
    <property type="entry name" value="Response_reg"/>
    <property type="match status" value="1"/>
</dbReference>
<evidence type="ECO:0000313" key="10">
    <source>
        <dbReference type="EMBL" id="QGA66674.1"/>
    </source>
</evidence>
<dbReference type="PANTHER" id="PTHR48111:SF1">
    <property type="entry name" value="TWO-COMPONENT RESPONSE REGULATOR ORR33"/>
    <property type="match status" value="1"/>
</dbReference>
<dbReference type="Pfam" id="PF00486">
    <property type="entry name" value="Trans_reg_C"/>
    <property type="match status" value="1"/>
</dbReference>
<dbReference type="Gene3D" id="1.10.10.10">
    <property type="entry name" value="Winged helix-like DNA-binding domain superfamily/Winged helix DNA-binding domain"/>
    <property type="match status" value="1"/>
</dbReference>
<evidence type="ECO:0000256" key="7">
    <source>
        <dbReference type="PROSITE-ProRule" id="PRU01091"/>
    </source>
</evidence>
<keyword evidence="1 6" id="KW-0597">Phosphoprotein</keyword>
<dbReference type="RefSeq" id="WP_153448807.1">
    <property type="nucleotide sequence ID" value="NZ_CP045700.1"/>
</dbReference>
<dbReference type="PROSITE" id="PS51755">
    <property type="entry name" value="OMPR_PHOB"/>
    <property type="match status" value="1"/>
</dbReference>
<feature type="domain" description="Response regulatory" evidence="8">
    <location>
        <begin position="2"/>
        <end position="116"/>
    </location>
</feature>
<dbReference type="SMART" id="SM00862">
    <property type="entry name" value="Trans_reg_C"/>
    <property type="match status" value="1"/>
</dbReference>
<dbReference type="GO" id="GO:0000156">
    <property type="term" value="F:phosphorelay response regulator activity"/>
    <property type="evidence" value="ECO:0007669"/>
    <property type="project" value="TreeGrafter"/>
</dbReference>
<dbReference type="InterPro" id="IPR036388">
    <property type="entry name" value="WH-like_DNA-bd_sf"/>
</dbReference>
<feature type="domain" description="OmpR/PhoB-type" evidence="9">
    <location>
        <begin position="125"/>
        <end position="223"/>
    </location>
</feature>
<keyword evidence="11" id="KW-1185">Reference proteome</keyword>
<sequence>MKLLIIEDSEALRRSVVVGLNNLGFTIDEAGDGATGLSMALLNQYDLLILDLMLPNVDGMDILRALRKQNLETKVIILSAKNLTKDKIDGLMDGADDYLTKPFSFEELHARILALLRRGKTSQVNNSLEIDGFTLDLETKSFSYQGQIIDLTRNEFKIIECLFLAQGRVVNAEKISEAVMGNFDHLSKNTIESHLSSVRKKARQCGGDLPIKNKRGFGYIIEKSHLC</sequence>
<keyword evidence="4 7" id="KW-0238">DNA-binding</keyword>
<dbReference type="CDD" id="cd00383">
    <property type="entry name" value="trans_reg_C"/>
    <property type="match status" value="1"/>
</dbReference>
<dbReference type="Gene3D" id="3.40.50.2300">
    <property type="match status" value="1"/>
</dbReference>
<dbReference type="Proteomes" id="UP000348942">
    <property type="component" value="Chromosome 2"/>
</dbReference>
<dbReference type="EMBL" id="CP045700">
    <property type="protein sequence ID" value="QGA66674.1"/>
    <property type="molecule type" value="Genomic_DNA"/>
</dbReference>
<feature type="modified residue" description="4-aspartylphosphate" evidence="6">
    <location>
        <position position="51"/>
    </location>
</feature>
<evidence type="ECO:0000256" key="1">
    <source>
        <dbReference type="ARBA" id="ARBA00022553"/>
    </source>
</evidence>
<reference evidence="10 11" key="1">
    <citation type="submission" date="2019-10" db="EMBL/GenBank/DDBJ databases">
        <title>Vibrio sp. nov., isolated from Coralline algae surface.</title>
        <authorList>
            <person name="Geng Y."/>
            <person name="Zhang X."/>
        </authorList>
    </citation>
    <scope>NUCLEOTIDE SEQUENCE [LARGE SCALE GENOMIC DNA]</scope>
    <source>
        <strain evidence="10 11">SM1977</strain>
    </source>
</reference>
<dbReference type="GO" id="GO:0005829">
    <property type="term" value="C:cytosol"/>
    <property type="evidence" value="ECO:0007669"/>
    <property type="project" value="TreeGrafter"/>
</dbReference>
<dbReference type="InterPro" id="IPR001789">
    <property type="entry name" value="Sig_transdc_resp-reg_receiver"/>
</dbReference>
<evidence type="ECO:0000256" key="2">
    <source>
        <dbReference type="ARBA" id="ARBA00023012"/>
    </source>
</evidence>
<evidence type="ECO:0000256" key="3">
    <source>
        <dbReference type="ARBA" id="ARBA00023015"/>
    </source>
</evidence>
<dbReference type="SMART" id="SM00448">
    <property type="entry name" value="REC"/>
    <property type="match status" value="1"/>
</dbReference>
<accession>A0A5Q0TIG6</accession>
<dbReference type="GO" id="GO:0032993">
    <property type="term" value="C:protein-DNA complex"/>
    <property type="evidence" value="ECO:0007669"/>
    <property type="project" value="TreeGrafter"/>
</dbReference>
<evidence type="ECO:0000259" key="9">
    <source>
        <dbReference type="PROSITE" id="PS51755"/>
    </source>
</evidence>
<dbReference type="PROSITE" id="PS50110">
    <property type="entry name" value="RESPONSE_REGULATORY"/>
    <property type="match status" value="1"/>
</dbReference>